<feature type="domain" description="Glutamate synthase" evidence="2">
    <location>
        <begin position="276"/>
        <end position="403"/>
    </location>
</feature>
<comment type="similarity">
    <text evidence="1">Belongs to the glutamate synthase family.</text>
</comment>
<reference evidence="3 4" key="1">
    <citation type="submission" date="2024-04" db="EMBL/GenBank/DDBJ databases">
        <title>Genome sequencing and metabolic network reconstruction of aminoacids and betaine degradation by Anoxynatronum sibiricum.</title>
        <authorList>
            <person name="Detkova E.N."/>
            <person name="Boltjanskaja Y.V."/>
            <person name="Mardanov A.V."/>
            <person name="Kevbrin V."/>
        </authorList>
    </citation>
    <scope>NUCLEOTIDE SEQUENCE [LARGE SCALE GENOMIC DNA]</scope>
    <source>
        <strain evidence="3 4">Z-7981</strain>
    </source>
</reference>
<gene>
    <name evidence="3" type="ORF">AAIG11_11505</name>
</gene>
<dbReference type="SUPFAM" id="SSF51395">
    <property type="entry name" value="FMN-linked oxidoreductases"/>
    <property type="match status" value="1"/>
</dbReference>
<organism evidence="3 4">
    <name type="scientific">Anoxynatronum sibiricum</name>
    <dbReference type="NCBI Taxonomy" id="210623"/>
    <lineage>
        <taxon>Bacteria</taxon>
        <taxon>Bacillati</taxon>
        <taxon>Bacillota</taxon>
        <taxon>Clostridia</taxon>
        <taxon>Eubacteriales</taxon>
        <taxon>Clostridiaceae</taxon>
        <taxon>Anoxynatronum</taxon>
    </lineage>
</organism>
<comment type="caution">
    <text evidence="3">The sequence shown here is derived from an EMBL/GenBank/DDBJ whole genome shotgun (WGS) entry which is preliminary data.</text>
</comment>
<protein>
    <submittedName>
        <fullName evidence="3">Glutamate synthase-related protein</fullName>
    </submittedName>
</protein>
<sequence>MSFSRYNATTTNKTSIRTPKNCSPTTGMCTVCTDNCNGPCEIGQSALRGPEVLYPTARATSQAASEKDYPVDLSHLNINGRCFGAFGSSVDQLEYCHADICCEVGAKSTSIKLRAPYIFPAMAKLHWKGYFGGAALSGVMAVIGEDMPTTDPNAVFNNGKVIKLPLLHEMHEAFYQYYDGHGALMVQANPDDERLGLLEYAVNVVGFEAVELKVAQAAKGIQGMGKVPTIEKAMELKKLGYTIDPDPENITVQEALGKGIVGPFYKIGKLPAWTEDQLIDRVKSLRAMGVKLVAVKTGPFRITDMARLLLMASKAGVDLVTVDTAGGGTGNSPIRMMNEWGYPTVYMLGILNEICEKMSRQGLYIPDLAIAGGFAFEDQIFKGLALGSSHIKIIGIGRAAMAAAMVGENAGRQIKNTDSPQELEELAGLVQRYGVAALDMSAGALGVYRFLQKTNTGLQQLMALCRKYTLSSICKNDLMPLTQVAAEITGLSFESYQEWEEVDVMIRETTT</sequence>
<dbReference type="InterPro" id="IPR002932">
    <property type="entry name" value="Glu_synthdom"/>
</dbReference>
<dbReference type="Proteomes" id="UP001407405">
    <property type="component" value="Unassembled WGS sequence"/>
</dbReference>
<evidence type="ECO:0000259" key="2">
    <source>
        <dbReference type="Pfam" id="PF01645"/>
    </source>
</evidence>
<evidence type="ECO:0000313" key="4">
    <source>
        <dbReference type="Proteomes" id="UP001407405"/>
    </source>
</evidence>
<accession>A0ABU9VVC2</accession>
<dbReference type="EMBL" id="JBCITM010000011">
    <property type="protein sequence ID" value="MEN1761106.1"/>
    <property type="molecule type" value="Genomic_DNA"/>
</dbReference>
<dbReference type="Pfam" id="PF01645">
    <property type="entry name" value="Glu_synthase"/>
    <property type="match status" value="1"/>
</dbReference>
<name>A0ABU9VVC2_9CLOT</name>
<dbReference type="InterPro" id="IPR013785">
    <property type="entry name" value="Aldolase_TIM"/>
</dbReference>
<dbReference type="RefSeq" id="WP_343186418.1">
    <property type="nucleotide sequence ID" value="NZ_JBCITM010000011.1"/>
</dbReference>
<dbReference type="Gene3D" id="3.20.20.70">
    <property type="entry name" value="Aldolase class I"/>
    <property type="match status" value="1"/>
</dbReference>
<proteinExistence type="inferred from homology"/>
<evidence type="ECO:0000256" key="1">
    <source>
        <dbReference type="ARBA" id="ARBA00009716"/>
    </source>
</evidence>
<keyword evidence="4" id="KW-1185">Reference proteome</keyword>
<evidence type="ECO:0000313" key="3">
    <source>
        <dbReference type="EMBL" id="MEN1761106.1"/>
    </source>
</evidence>